<accession>A0A9D7F8N7</accession>
<sequence length="258" mass="28876">MIRDSHDNYVTETPLLHEEKGELSLHFGFPTIQSRMLKADPARLVLDYTRTMMGFLLFQPKPQRIAMIGLGGGSLAKYCHLKLPDSDFTAIEISREVIALRKAFSIPEDDSRFRIVCADGAEFMRGEIESIDVILLDGFDSGGQPEQLCTAAFYDHCHAALRTGGIFVANLCADDAACSSHIARIDDSFYGKTLVVDADEGENRIVFSCKGARFPPTLKELTERLRTLEASHPVELDRTTQKILRREQARRGGRKGRR</sequence>
<keyword evidence="2" id="KW-0808">Transferase</keyword>
<dbReference type="AlphaFoldDB" id="A0A9D7F8N7"/>
<gene>
    <name evidence="2" type="ORF">IPJ48_14410</name>
</gene>
<organism evidence="2 3">
    <name type="scientific">Candidatus Propionivibrio dominans</name>
    <dbReference type="NCBI Taxonomy" id="2954373"/>
    <lineage>
        <taxon>Bacteria</taxon>
        <taxon>Pseudomonadati</taxon>
        <taxon>Pseudomonadota</taxon>
        <taxon>Betaproteobacteria</taxon>
        <taxon>Rhodocyclales</taxon>
        <taxon>Rhodocyclaceae</taxon>
        <taxon>Propionivibrio</taxon>
    </lineage>
</organism>
<dbReference type="CDD" id="cd02440">
    <property type="entry name" value="AdoMet_MTases"/>
    <property type="match status" value="1"/>
</dbReference>
<dbReference type="GO" id="GO:0016740">
    <property type="term" value="F:transferase activity"/>
    <property type="evidence" value="ECO:0007669"/>
    <property type="project" value="UniProtKB-KW"/>
</dbReference>
<keyword evidence="1" id="KW-0620">Polyamine biosynthesis</keyword>
<name>A0A9D7F8N7_9RHOO</name>
<dbReference type="PANTHER" id="PTHR43317">
    <property type="entry name" value="THERMOSPERMINE SYNTHASE ACAULIS5"/>
    <property type="match status" value="1"/>
</dbReference>
<reference evidence="2" key="1">
    <citation type="submission" date="2020-10" db="EMBL/GenBank/DDBJ databases">
        <title>Connecting structure to function with the recovery of over 1000 high-quality activated sludge metagenome-assembled genomes encoding full-length rRNA genes using long-read sequencing.</title>
        <authorList>
            <person name="Singleton C.M."/>
            <person name="Petriglieri F."/>
            <person name="Kristensen J.M."/>
            <person name="Kirkegaard R.H."/>
            <person name="Michaelsen T.Y."/>
            <person name="Andersen M.H."/>
            <person name="Karst S.M."/>
            <person name="Dueholm M.S."/>
            <person name="Nielsen P.H."/>
            <person name="Albertsen M."/>
        </authorList>
    </citation>
    <scope>NUCLEOTIDE SEQUENCE</scope>
    <source>
        <strain evidence="2">EsbW_18-Q3-R4-48_MAXAC.044</strain>
    </source>
</reference>
<evidence type="ECO:0000256" key="1">
    <source>
        <dbReference type="ARBA" id="ARBA00023115"/>
    </source>
</evidence>
<comment type="caution">
    <text evidence="2">The sequence shown here is derived from an EMBL/GenBank/DDBJ whole genome shotgun (WGS) entry which is preliminary data.</text>
</comment>
<proteinExistence type="predicted"/>
<dbReference type="Proteomes" id="UP000886602">
    <property type="component" value="Unassembled WGS sequence"/>
</dbReference>
<dbReference type="SUPFAM" id="SSF53335">
    <property type="entry name" value="S-adenosyl-L-methionine-dependent methyltransferases"/>
    <property type="match status" value="1"/>
</dbReference>
<dbReference type="EMBL" id="JADJNC010000024">
    <property type="protein sequence ID" value="MBK7424164.1"/>
    <property type="molecule type" value="Genomic_DNA"/>
</dbReference>
<dbReference type="GO" id="GO:0006596">
    <property type="term" value="P:polyamine biosynthetic process"/>
    <property type="evidence" value="ECO:0007669"/>
    <property type="project" value="UniProtKB-KW"/>
</dbReference>
<evidence type="ECO:0000313" key="3">
    <source>
        <dbReference type="Proteomes" id="UP000886602"/>
    </source>
</evidence>
<protein>
    <submittedName>
        <fullName evidence="2">Transferase</fullName>
    </submittedName>
</protein>
<dbReference type="Pfam" id="PF01564">
    <property type="entry name" value="Spermine_synth"/>
    <property type="match status" value="1"/>
</dbReference>
<dbReference type="Gene3D" id="3.40.50.150">
    <property type="entry name" value="Vaccinia Virus protein VP39"/>
    <property type="match status" value="1"/>
</dbReference>
<dbReference type="InterPro" id="IPR029063">
    <property type="entry name" value="SAM-dependent_MTases_sf"/>
</dbReference>
<dbReference type="PANTHER" id="PTHR43317:SF11">
    <property type="entry name" value="POLYAMINE AMINOPROPYLTRANSFERASE 2"/>
    <property type="match status" value="1"/>
</dbReference>
<evidence type="ECO:0000313" key="2">
    <source>
        <dbReference type="EMBL" id="MBK7424164.1"/>
    </source>
</evidence>